<feature type="domain" description="Thioredoxin" evidence="3">
    <location>
        <begin position="130"/>
        <end position="258"/>
    </location>
</feature>
<dbReference type="CDD" id="cd02961">
    <property type="entry name" value="PDI_a_family"/>
    <property type="match status" value="1"/>
</dbReference>
<dbReference type="EMBL" id="AJWJ01000165">
    <property type="protein sequence ID" value="KAF2074110.1"/>
    <property type="molecule type" value="Genomic_DNA"/>
</dbReference>
<proteinExistence type="inferred from homology"/>
<dbReference type="InterPro" id="IPR036249">
    <property type="entry name" value="Thioredoxin-like_sf"/>
</dbReference>
<protein>
    <recommendedName>
        <fullName evidence="3">Thioredoxin domain-containing protein</fullName>
    </recommendedName>
</protein>
<comment type="similarity">
    <text evidence="1">Belongs to the protein disulfide isomerase family.</text>
</comment>
<accession>A0A8J4PV30</accession>
<dbReference type="InterPro" id="IPR013766">
    <property type="entry name" value="Thioredoxin_domain"/>
</dbReference>
<dbReference type="AlphaFoldDB" id="A0A8J4PV30"/>
<sequence>MKYTKTIFVFLFLLINVIQSSEIDFEESNIKELTSKTLDQFTRNPKPTVVLYYRSGSKDNFKFLKLFSKVAENHDSGTVEFGVVDLDKEFSIKNTHKIDESPLVIYYTKGSLVSEFLAPKTKSNLEKFILKPLSPISPTRGPGSWREIESTVYHLGSRNYTSFLSNNANALVMFYSPNCGHCEKMKPAYAQAADIVSKSESGVFAALDCTNNKEICDKIDIKGFPTLYFFKDGKRDESTYRGDRSKQNLLDYFNQKSKPSIHIAKNKSNNK</sequence>
<evidence type="ECO:0000313" key="4">
    <source>
        <dbReference type="EMBL" id="KAF2074110.1"/>
    </source>
</evidence>
<evidence type="ECO:0000256" key="2">
    <source>
        <dbReference type="SAM" id="SignalP"/>
    </source>
</evidence>
<dbReference type="CDD" id="cd02981">
    <property type="entry name" value="PDI_b_family"/>
    <property type="match status" value="1"/>
</dbReference>
<organism evidence="4 5">
    <name type="scientific">Polysphondylium violaceum</name>
    <dbReference type="NCBI Taxonomy" id="133409"/>
    <lineage>
        <taxon>Eukaryota</taxon>
        <taxon>Amoebozoa</taxon>
        <taxon>Evosea</taxon>
        <taxon>Eumycetozoa</taxon>
        <taxon>Dictyostelia</taxon>
        <taxon>Dictyosteliales</taxon>
        <taxon>Dictyosteliaceae</taxon>
        <taxon>Polysphondylium</taxon>
    </lineage>
</organism>
<dbReference type="GO" id="GO:0003756">
    <property type="term" value="F:protein disulfide isomerase activity"/>
    <property type="evidence" value="ECO:0007669"/>
    <property type="project" value="TreeGrafter"/>
</dbReference>
<dbReference type="GO" id="GO:0005783">
    <property type="term" value="C:endoplasmic reticulum"/>
    <property type="evidence" value="ECO:0007669"/>
    <property type="project" value="TreeGrafter"/>
</dbReference>
<comment type="caution">
    <text evidence="4">The sequence shown here is derived from an EMBL/GenBank/DDBJ whole genome shotgun (WGS) entry which is preliminary data.</text>
</comment>
<feature type="chain" id="PRO_5035221952" description="Thioredoxin domain-containing protein" evidence="2">
    <location>
        <begin position="21"/>
        <end position="271"/>
    </location>
</feature>
<dbReference type="PANTHER" id="PTHR45672">
    <property type="entry name" value="PROTEIN DISULFIDE-ISOMERASE C17H9.14C-RELATED"/>
    <property type="match status" value="1"/>
</dbReference>
<dbReference type="Gene3D" id="3.40.30.10">
    <property type="entry name" value="Glutaredoxin"/>
    <property type="match status" value="2"/>
</dbReference>
<keyword evidence="5" id="KW-1185">Reference proteome</keyword>
<name>A0A8J4PV30_9MYCE</name>
<dbReference type="OrthoDB" id="16989at2759"/>
<dbReference type="GO" id="GO:0006457">
    <property type="term" value="P:protein folding"/>
    <property type="evidence" value="ECO:0007669"/>
    <property type="project" value="TreeGrafter"/>
</dbReference>
<dbReference type="InterPro" id="IPR017937">
    <property type="entry name" value="Thioredoxin_CS"/>
</dbReference>
<evidence type="ECO:0000259" key="3">
    <source>
        <dbReference type="PROSITE" id="PS51352"/>
    </source>
</evidence>
<dbReference type="Pfam" id="PF00085">
    <property type="entry name" value="Thioredoxin"/>
    <property type="match status" value="1"/>
</dbReference>
<dbReference type="InterPro" id="IPR051063">
    <property type="entry name" value="PDI"/>
</dbReference>
<dbReference type="Proteomes" id="UP000695562">
    <property type="component" value="Unassembled WGS sequence"/>
</dbReference>
<keyword evidence="2" id="KW-0732">Signal</keyword>
<evidence type="ECO:0000313" key="5">
    <source>
        <dbReference type="Proteomes" id="UP000695562"/>
    </source>
</evidence>
<dbReference type="PROSITE" id="PS00194">
    <property type="entry name" value="THIOREDOXIN_1"/>
    <property type="match status" value="1"/>
</dbReference>
<gene>
    <name evidence="4" type="ORF">CYY_004595</name>
</gene>
<dbReference type="SUPFAM" id="SSF52833">
    <property type="entry name" value="Thioredoxin-like"/>
    <property type="match status" value="2"/>
</dbReference>
<dbReference type="PROSITE" id="PS51352">
    <property type="entry name" value="THIOREDOXIN_2"/>
    <property type="match status" value="1"/>
</dbReference>
<dbReference type="PANTHER" id="PTHR45672:SF18">
    <property type="entry name" value="THIOREDOXIN DOMAIN-CONTAINING PROTEIN"/>
    <property type="match status" value="1"/>
</dbReference>
<feature type="signal peptide" evidence="2">
    <location>
        <begin position="1"/>
        <end position="20"/>
    </location>
</feature>
<evidence type="ECO:0000256" key="1">
    <source>
        <dbReference type="ARBA" id="ARBA00006347"/>
    </source>
</evidence>
<reference evidence="4" key="1">
    <citation type="submission" date="2020-01" db="EMBL/GenBank/DDBJ databases">
        <title>Development of genomics and gene disruption for Polysphondylium violaceum indicates a role for the polyketide synthase stlB in stalk morphogenesis.</title>
        <authorList>
            <person name="Narita B."/>
            <person name="Kawabe Y."/>
            <person name="Kin K."/>
            <person name="Saito T."/>
            <person name="Gibbs R."/>
            <person name="Kuspa A."/>
            <person name="Muzny D."/>
            <person name="Queller D."/>
            <person name="Richards S."/>
            <person name="Strassman J."/>
            <person name="Sucgang R."/>
            <person name="Worley K."/>
            <person name="Schaap P."/>
        </authorList>
    </citation>
    <scope>NUCLEOTIDE SEQUENCE</scope>
    <source>
        <strain evidence="4">QSvi11</strain>
    </source>
</reference>